<evidence type="ECO:0000313" key="2">
    <source>
        <dbReference type="EMBL" id="KKL04680.1"/>
    </source>
</evidence>
<sequence length="132" mass="15635">MIRKSRTLFPFYPVLAVRGNEYNKALSGTRIALCFLSKLNRDTYSRRCFEIPATKTFMLSEYNDDLNSMFKEGIEAEYFRNKQEMIEKIRYYLSNDDKRKEIAQNGYNRVVQDGHDIVSRMKYAIDIIASFQ</sequence>
<protein>
    <recommendedName>
        <fullName evidence="1">Spore protein YkvP/CgeB glycosyl transferase-like domain-containing protein</fullName>
    </recommendedName>
</protein>
<feature type="domain" description="Spore protein YkvP/CgeB glycosyl transferase-like" evidence="1">
    <location>
        <begin position="17"/>
        <end position="124"/>
    </location>
</feature>
<proteinExistence type="predicted"/>
<dbReference type="Pfam" id="PF13524">
    <property type="entry name" value="Glyco_trans_1_2"/>
    <property type="match status" value="1"/>
</dbReference>
<dbReference type="EMBL" id="LAZR01044424">
    <property type="protein sequence ID" value="KKL04680.1"/>
    <property type="molecule type" value="Genomic_DNA"/>
</dbReference>
<accession>A0A0F9A5B3</accession>
<name>A0A0F9A5B3_9ZZZZ</name>
<reference evidence="2" key="1">
    <citation type="journal article" date="2015" name="Nature">
        <title>Complex archaea that bridge the gap between prokaryotes and eukaryotes.</title>
        <authorList>
            <person name="Spang A."/>
            <person name="Saw J.H."/>
            <person name="Jorgensen S.L."/>
            <person name="Zaremba-Niedzwiedzka K."/>
            <person name="Martijn J."/>
            <person name="Lind A.E."/>
            <person name="van Eijk R."/>
            <person name="Schleper C."/>
            <person name="Guy L."/>
            <person name="Ettema T.J."/>
        </authorList>
    </citation>
    <scope>NUCLEOTIDE SEQUENCE</scope>
</reference>
<dbReference type="InterPro" id="IPR055259">
    <property type="entry name" value="YkvP/CgeB_Glyco_trans-like"/>
</dbReference>
<organism evidence="2">
    <name type="scientific">marine sediment metagenome</name>
    <dbReference type="NCBI Taxonomy" id="412755"/>
    <lineage>
        <taxon>unclassified sequences</taxon>
        <taxon>metagenomes</taxon>
        <taxon>ecological metagenomes</taxon>
    </lineage>
</organism>
<gene>
    <name evidence="2" type="ORF">LCGC14_2613650</name>
</gene>
<comment type="caution">
    <text evidence="2">The sequence shown here is derived from an EMBL/GenBank/DDBJ whole genome shotgun (WGS) entry which is preliminary data.</text>
</comment>
<evidence type="ECO:0000259" key="1">
    <source>
        <dbReference type="Pfam" id="PF13524"/>
    </source>
</evidence>
<dbReference type="AlphaFoldDB" id="A0A0F9A5B3"/>